<dbReference type="STRING" id="683260.SAMN05421874_128111"/>
<gene>
    <name evidence="1" type="ORF">SAMN05421874_128111</name>
</gene>
<dbReference type="AlphaFoldDB" id="A0A1G9MP29"/>
<reference evidence="1 2" key="1">
    <citation type="submission" date="2016-10" db="EMBL/GenBank/DDBJ databases">
        <authorList>
            <person name="de Groot N.N."/>
        </authorList>
    </citation>
    <scope>NUCLEOTIDE SEQUENCE [LARGE SCALE GENOMIC DNA]</scope>
    <source>
        <strain evidence="1 2">CGMCC 4.5681</strain>
    </source>
</reference>
<dbReference type="OrthoDB" id="3544447at2"/>
<proteinExistence type="predicted"/>
<sequence length="133" mass="14356">MSGIERAIRARILRDRELLREAAAAVLDAAAVTSSTPWRPDGNSVNSPGTYVAIAYQCFGDAEWMALTDPTLAEPLAAVFREAADEHEQHVDDDTGDHERCGGTVLSDCSCFVAVYLMAVHLLVKAGRIPTPE</sequence>
<evidence type="ECO:0000313" key="2">
    <source>
        <dbReference type="Proteomes" id="UP000198683"/>
    </source>
</evidence>
<accession>A0A1G9MP29</accession>
<protein>
    <submittedName>
        <fullName evidence="1">Uncharacterized protein</fullName>
    </submittedName>
</protein>
<evidence type="ECO:0000313" key="1">
    <source>
        <dbReference type="EMBL" id="SDL75667.1"/>
    </source>
</evidence>
<dbReference type="Proteomes" id="UP000198683">
    <property type="component" value="Unassembled WGS sequence"/>
</dbReference>
<dbReference type="RefSeq" id="WP_090772166.1">
    <property type="nucleotide sequence ID" value="NZ_FNFB01000028.1"/>
</dbReference>
<dbReference type="EMBL" id="FNFB01000028">
    <property type="protein sequence ID" value="SDL75667.1"/>
    <property type="molecule type" value="Genomic_DNA"/>
</dbReference>
<name>A0A1G9MP29_9ACTN</name>
<keyword evidence="2" id="KW-1185">Reference proteome</keyword>
<organism evidence="1 2">
    <name type="scientific">Nonomuraea maritima</name>
    <dbReference type="NCBI Taxonomy" id="683260"/>
    <lineage>
        <taxon>Bacteria</taxon>
        <taxon>Bacillati</taxon>
        <taxon>Actinomycetota</taxon>
        <taxon>Actinomycetes</taxon>
        <taxon>Streptosporangiales</taxon>
        <taxon>Streptosporangiaceae</taxon>
        <taxon>Nonomuraea</taxon>
    </lineage>
</organism>